<sequence>MLMLFALGAYLALAFTVSVSAVPAKVIVISVGGNTADDATKVFQPQSVTANEGDVVYFNFTLGNHTATQSLFNSPCVWSHKSDYSLNAFDSGFRNAGSGLGFTDMLITILDPNTPIWFFDYNTCAQGGVGAINANGNQQTLQNFQDNAMNINGTGARSKSSSSQVAQTGSSAPPAQTRASNGAAQPFAVGIGAAFPLLVLALSL</sequence>
<accession>A0A0C2XH43</accession>
<dbReference type="PANTHER" id="PTHR34883:SF15">
    <property type="entry name" value="EXTRACELLULAR SERINE-RICH PROTEIN"/>
    <property type="match status" value="1"/>
</dbReference>
<evidence type="ECO:0000313" key="3">
    <source>
        <dbReference type="EMBL" id="KIL68756.1"/>
    </source>
</evidence>
<keyword evidence="2" id="KW-0732">Signal</keyword>
<feature type="compositionally biased region" description="Low complexity" evidence="1">
    <location>
        <begin position="158"/>
        <end position="172"/>
    </location>
</feature>
<dbReference type="PANTHER" id="PTHR34883">
    <property type="entry name" value="SERINE-RICH PROTEIN, PUTATIVE-RELATED-RELATED"/>
    <property type="match status" value="1"/>
</dbReference>
<dbReference type="InterPro" id="IPR052953">
    <property type="entry name" value="Ser-rich/MCO-related"/>
</dbReference>
<feature type="signal peptide" evidence="2">
    <location>
        <begin position="1"/>
        <end position="21"/>
    </location>
</feature>
<feature type="chain" id="PRO_5002158971" description="Extracellular serine-rich protein" evidence="2">
    <location>
        <begin position="22"/>
        <end position="204"/>
    </location>
</feature>
<dbReference type="InterPro" id="IPR008972">
    <property type="entry name" value="Cupredoxin"/>
</dbReference>
<keyword evidence="4" id="KW-1185">Reference proteome</keyword>
<name>A0A0C2XH43_AMAMK</name>
<reference evidence="3 4" key="1">
    <citation type="submission" date="2014-04" db="EMBL/GenBank/DDBJ databases">
        <title>Evolutionary Origins and Diversification of the Mycorrhizal Mutualists.</title>
        <authorList>
            <consortium name="DOE Joint Genome Institute"/>
            <consortium name="Mycorrhizal Genomics Consortium"/>
            <person name="Kohler A."/>
            <person name="Kuo A."/>
            <person name="Nagy L.G."/>
            <person name="Floudas D."/>
            <person name="Copeland A."/>
            <person name="Barry K.W."/>
            <person name="Cichocki N."/>
            <person name="Veneault-Fourrey C."/>
            <person name="LaButti K."/>
            <person name="Lindquist E.A."/>
            <person name="Lipzen A."/>
            <person name="Lundell T."/>
            <person name="Morin E."/>
            <person name="Murat C."/>
            <person name="Riley R."/>
            <person name="Ohm R."/>
            <person name="Sun H."/>
            <person name="Tunlid A."/>
            <person name="Henrissat B."/>
            <person name="Grigoriev I.V."/>
            <person name="Hibbett D.S."/>
            <person name="Martin F."/>
        </authorList>
    </citation>
    <scope>NUCLEOTIDE SEQUENCE [LARGE SCALE GENOMIC DNA]</scope>
    <source>
        <strain evidence="3 4">Koide BX008</strain>
    </source>
</reference>
<dbReference type="Gene3D" id="2.60.40.420">
    <property type="entry name" value="Cupredoxins - blue copper proteins"/>
    <property type="match status" value="1"/>
</dbReference>
<proteinExistence type="predicted"/>
<evidence type="ECO:0000256" key="2">
    <source>
        <dbReference type="SAM" id="SignalP"/>
    </source>
</evidence>
<dbReference type="InParanoid" id="A0A0C2XH43"/>
<feature type="region of interest" description="Disordered" evidence="1">
    <location>
        <begin position="154"/>
        <end position="179"/>
    </location>
</feature>
<dbReference type="SUPFAM" id="SSF49503">
    <property type="entry name" value="Cupredoxins"/>
    <property type="match status" value="1"/>
</dbReference>
<dbReference type="EMBL" id="KN818227">
    <property type="protein sequence ID" value="KIL68756.1"/>
    <property type="molecule type" value="Genomic_DNA"/>
</dbReference>
<dbReference type="OrthoDB" id="2331100at2759"/>
<gene>
    <name evidence="3" type="ORF">M378DRAFT_119829</name>
</gene>
<dbReference type="HOGENOM" id="CLU_053381_6_0_1"/>
<dbReference type="AlphaFoldDB" id="A0A0C2XH43"/>
<organism evidence="3 4">
    <name type="scientific">Amanita muscaria (strain Koide BX008)</name>
    <dbReference type="NCBI Taxonomy" id="946122"/>
    <lineage>
        <taxon>Eukaryota</taxon>
        <taxon>Fungi</taxon>
        <taxon>Dikarya</taxon>
        <taxon>Basidiomycota</taxon>
        <taxon>Agaricomycotina</taxon>
        <taxon>Agaricomycetes</taxon>
        <taxon>Agaricomycetidae</taxon>
        <taxon>Agaricales</taxon>
        <taxon>Pluteineae</taxon>
        <taxon>Amanitaceae</taxon>
        <taxon>Amanita</taxon>
    </lineage>
</organism>
<evidence type="ECO:0008006" key="5">
    <source>
        <dbReference type="Google" id="ProtNLM"/>
    </source>
</evidence>
<dbReference type="Proteomes" id="UP000054549">
    <property type="component" value="Unassembled WGS sequence"/>
</dbReference>
<protein>
    <recommendedName>
        <fullName evidence="5">Extracellular serine-rich protein</fullName>
    </recommendedName>
</protein>
<evidence type="ECO:0000313" key="4">
    <source>
        <dbReference type="Proteomes" id="UP000054549"/>
    </source>
</evidence>
<evidence type="ECO:0000256" key="1">
    <source>
        <dbReference type="SAM" id="MobiDB-lite"/>
    </source>
</evidence>